<comment type="caution">
    <text evidence="1">The sequence shown here is derived from an EMBL/GenBank/DDBJ whole genome shotgun (WGS) entry which is preliminary data.</text>
</comment>
<reference evidence="2" key="1">
    <citation type="journal article" date="2015" name="Nat. Genet.">
        <title>The genome and transcriptome of the zoonotic hookworm Ancylostoma ceylanicum identify infection-specific gene families.</title>
        <authorList>
            <person name="Schwarz E.M."/>
            <person name="Hu Y."/>
            <person name="Antoshechkin I."/>
            <person name="Miller M.M."/>
            <person name="Sternberg P.W."/>
            <person name="Aroian R.V."/>
        </authorList>
    </citation>
    <scope>NUCLEOTIDE SEQUENCE</scope>
    <source>
        <strain evidence="2">HY135</strain>
    </source>
</reference>
<dbReference type="AlphaFoldDB" id="A0A016VDP5"/>
<accession>A0A016VDP5</accession>
<evidence type="ECO:0000313" key="1">
    <source>
        <dbReference type="EMBL" id="EYC25784.1"/>
    </source>
</evidence>
<evidence type="ECO:0000313" key="2">
    <source>
        <dbReference type="Proteomes" id="UP000024635"/>
    </source>
</evidence>
<keyword evidence="2" id="KW-1185">Reference proteome</keyword>
<organism evidence="1 2">
    <name type="scientific">Ancylostoma ceylanicum</name>
    <dbReference type="NCBI Taxonomy" id="53326"/>
    <lineage>
        <taxon>Eukaryota</taxon>
        <taxon>Metazoa</taxon>
        <taxon>Ecdysozoa</taxon>
        <taxon>Nematoda</taxon>
        <taxon>Chromadorea</taxon>
        <taxon>Rhabditida</taxon>
        <taxon>Rhabditina</taxon>
        <taxon>Rhabditomorpha</taxon>
        <taxon>Strongyloidea</taxon>
        <taxon>Ancylostomatidae</taxon>
        <taxon>Ancylostomatinae</taxon>
        <taxon>Ancylostoma</taxon>
    </lineage>
</organism>
<name>A0A016VDP5_9BILA</name>
<dbReference type="EMBL" id="JARK01001347">
    <property type="protein sequence ID" value="EYC25784.1"/>
    <property type="molecule type" value="Genomic_DNA"/>
</dbReference>
<dbReference type="Proteomes" id="UP000024635">
    <property type="component" value="Unassembled WGS sequence"/>
</dbReference>
<proteinExistence type="predicted"/>
<protein>
    <submittedName>
        <fullName evidence="1">Uncharacterized protein</fullName>
    </submittedName>
</protein>
<gene>
    <name evidence="1" type="primary">Acey_s0011.g1383</name>
    <name evidence="1" type="ORF">Y032_0011g1383</name>
</gene>
<sequence length="74" mass="8871">MKLDPHEFFRIFTLSRQTTIRHKSAHCHRYRPFGHVRVPPRKSCVIKRLLSLAQTVIRFLHRLYSTKETGRSNL</sequence>